<protein>
    <submittedName>
        <fullName evidence="2">Uncharacterized protein</fullName>
    </submittedName>
</protein>
<dbReference type="EMBL" id="GISG01252569">
    <property type="protein sequence ID" value="MBA4671836.1"/>
    <property type="molecule type" value="Transcribed_RNA"/>
</dbReference>
<sequence length="173" mass="18796">MLTDFFAFSFSAASFFLSLSDPNLMKTDSSSFLFESCCMDSNSLSTSTFRSSDFSDNRAFRFSSSSFSYSSRVISFSSGSFSSAPSGWASWLPSTASSPAGTFSAFNFFSFASPVSSARGATSSDSVPQFPRPEPSRLISFPRPVPLRRSCVLRGRSPSLPSSLLKPPRRPPR</sequence>
<accession>A0A7C9AP98</accession>
<proteinExistence type="predicted"/>
<feature type="compositionally biased region" description="Low complexity" evidence="1">
    <location>
        <begin position="153"/>
        <end position="166"/>
    </location>
</feature>
<evidence type="ECO:0000313" key="2">
    <source>
        <dbReference type="EMBL" id="MBA4671837.1"/>
    </source>
</evidence>
<reference evidence="2" key="2">
    <citation type="submission" date="2020-07" db="EMBL/GenBank/DDBJ databases">
        <authorList>
            <person name="Vera ALvarez R."/>
            <person name="Arias-Moreno D.M."/>
            <person name="Jimenez-Jacinto V."/>
            <person name="Jimenez-Bremont J.F."/>
            <person name="Swaminathan K."/>
            <person name="Moose S.P."/>
            <person name="Guerrero-Gonzalez M.L."/>
            <person name="Marino-Ramirez L."/>
            <person name="Landsman D."/>
            <person name="Rodriguez-Kessler M."/>
            <person name="Delgado-Sanchez P."/>
        </authorList>
    </citation>
    <scope>NUCLEOTIDE SEQUENCE</scope>
    <source>
        <tissue evidence="2">Cladode</tissue>
    </source>
</reference>
<evidence type="ECO:0000256" key="1">
    <source>
        <dbReference type="SAM" id="MobiDB-lite"/>
    </source>
</evidence>
<dbReference type="AlphaFoldDB" id="A0A7C9AP98"/>
<organism evidence="2">
    <name type="scientific">Opuntia streptacantha</name>
    <name type="common">Prickly pear cactus</name>
    <name type="synonym">Opuntia cardona</name>
    <dbReference type="NCBI Taxonomy" id="393608"/>
    <lineage>
        <taxon>Eukaryota</taxon>
        <taxon>Viridiplantae</taxon>
        <taxon>Streptophyta</taxon>
        <taxon>Embryophyta</taxon>
        <taxon>Tracheophyta</taxon>
        <taxon>Spermatophyta</taxon>
        <taxon>Magnoliopsida</taxon>
        <taxon>eudicotyledons</taxon>
        <taxon>Gunneridae</taxon>
        <taxon>Pentapetalae</taxon>
        <taxon>Caryophyllales</taxon>
        <taxon>Cactineae</taxon>
        <taxon>Cactaceae</taxon>
        <taxon>Opuntioideae</taxon>
        <taxon>Opuntia</taxon>
    </lineage>
</organism>
<feature type="region of interest" description="Disordered" evidence="1">
    <location>
        <begin position="121"/>
        <end position="173"/>
    </location>
</feature>
<name>A0A7C9AP98_OPUST</name>
<dbReference type="EMBL" id="GISG01252570">
    <property type="protein sequence ID" value="MBA4671837.1"/>
    <property type="molecule type" value="Transcribed_RNA"/>
</dbReference>
<reference evidence="2" key="1">
    <citation type="journal article" date="2013" name="J. Plant Res.">
        <title>Effect of fungi and light on seed germination of three Opuntia species from semiarid lands of central Mexico.</title>
        <authorList>
            <person name="Delgado-Sanchez P."/>
            <person name="Jimenez-Bremont J.F."/>
            <person name="Guerrero-Gonzalez Mde L."/>
            <person name="Flores J."/>
        </authorList>
    </citation>
    <scope>NUCLEOTIDE SEQUENCE</scope>
    <source>
        <tissue evidence="2">Cladode</tissue>
    </source>
</reference>